<evidence type="ECO:0000256" key="2">
    <source>
        <dbReference type="SAM" id="SignalP"/>
    </source>
</evidence>
<protein>
    <recommendedName>
        <fullName evidence="5">Lipoprotein</fullName>
    </recommendedName>
</protein>
<feature type="chain" id="PRO_5038790981" description="Lipoprotein" evidence="2">
    <location>
        <begin position="23"/>
        <end position="191"/>
    </location>
</feature>
<reference evidence="3 4" key="1">
    <citation type="submission" date="2012-06" db="EMBL/GenBank/DDBJ databases">
        <title>Complete sequence of chromosome of Mycobacterium chubuense NBB4.</title>
        <authorList>
            <consortium name="US DOE Joint Genome Institute"/>
            <person name="Lucas S."/>
            <person name="Han J."/>
            <person name="Lapidus A."/>
            <person name="Cheng J.-F."/>
            <person name="Goodwin L."/>
            <person name="Pitluck S."/>
            <person name="Peters L."/>
            <person name="Mikhailova N."/>
            <person name="Teshima H."/>
            <person name="Detter J.C."/>
            <person name="Han C."/>
            <person name="Tapia R."/>
            <person name="Land M."/>
            <person name="Hauser L."/>
            <person name="Kyrpides N."/>
            <person name="Ivanova N."/>
            <person name="Pagani I."/>
            <person name="Mattes T."/>
            <person name="Holmes A."/>
            <person name="Rutledge P."/>
            <person name="Paulsen I."/>
            <person name="Coleman N."/>
            <person name="Woyke T."/>
        </authorList>
    </citation>
    <scope>NUCLEOTIDE SEQUENCE [LARGE SCALE GENOMIC DNA]</scope>
    <source>
        <strain evidence="3 4">NBB4</strain>
    </source>
</reference>
<dbReference type="PATRIC" id="fig|710421.3.peg.4254"/>
<evidence type="ECO:0008006" key="5">
    <source>
        <dbReference type="Google" id="ProtNLM"/>
    </source>
</evidence>
<evidence type="ECO:0000313" key="3">
    <source>
        <dbReference type="EMBL" id="AFM18973.1"/>
    </source>
</evidence>
<evidence type="ECO:0000313" key="4">
    <source>
        <dbReference type="Proteomes" id="UP000006057"/>
    </source>
</evidence>
<accession>I4BNW6</accession>
<feature type="compositionally biased region" description="Low complexity" evidence="1">
    <location>
        <begin position="29"/>
        <end position="46"/>
    </location>
</feature>
<dbReference type="OrthoDB" id="4703110at2"/>
<dbReference type="RefSeq" id="WP_014817444.1">
    <property type="nucleotide sequence ID" value="NC_018027.1"/>
</dbReference>
<keyword evidence="4" id="KW-1185">Reference proteome</keyword>
<dbReference type="PROSITE" id="PS51257">
    <property type="entry name" value="PROKAR_LIPOPROTEIN"/>
    <property type="match status" value="1"/>
</dbReference>
<dbReference type="STRING" id="710421.Mycch_4259"/>
<sequence length="191" mass="20118" precursor="true">MQPRRSFRILAGAMLTATAMTACSTSKEAAPQDASTSPTTPATGAPLSVAPAGGEFPDMSGYTEGDHRTFFSGGQRYFGIAFRSPDGQKCVSNSYRSVDDTSLRCWGPRPDKGPGTWEVKTEAGTATTIRQLQDPTPTTPPGADPTPILPARHVLTYPEAHLVCGVDEQGATACLLGDHGFVLAPTSTELF</sequence>
<gene>
    <name evidence="3" type="ordered locus">Mycch_4259</name>
</gene>
<organism evidence="3 4">
    <name type="scientific">Mycolicibacterium chubuense (strain NBB4)</name>
    <name type="common">Mycobacterium chubuense</name>
    <dbReference type="NCBI Taxonomy" id="710421"/>
    <lineage>
        <taxon>Bacteria</taxon>
        <taxon>Bacillati</taxon>
        <taxon>Actinomycetota</taxon>
        <taxon>Actinomycetes</taxon>
        <taxon>Mycobacteriales</taxon>
        <taxon>Mycobacteriaceae</taxon>
        <taxon>Mycolicibacterium</taxon>
    </lineage>
</organism>
<dbReference type="EMBL" id="CP003053">
    <property type="protein sequence ID" value="AFM18973.1"/>
    <property type="molecule type" value="Genomic_DNA"/>
</dbReference>
<feature type="region of interest" description="Disordered" evidence="1">
    <location>
        <begin position="26"/>
        <end position="61"/>
    </location>
</feature>
<keyword evidence="2" id="KW-0732">Signal</keyword>
<dbReference type="HOGENOM" id="CLU_1420067_0_0_11"/>
<feature type="signal peptide" evidence="2">
    <location>
        <begin position="1"/>
        <end position="22"/>
    </location>
</feature>
<dbReference type="KEGG" id="mcb:Mycch_4259"/>
<dbReference type="AlphaFoldDB" id="I4BNW6"/>
<evidence type="ECO:0000256" key="1">
    <source>
        <dbReference type="SAM" id="MobiDB-lite"/>
    </source>
</evidence>
<dbReference type="Proteomes" id="UP000006057">
    <property type="component" value="Chromosome"/>
</dbReference>
<dbReference type="eggNOG" id="ENOG5031U3Y">
    <property type="taxonomic scope" value="Bacteria"/>
</dbReference>
<name>I4BNW6_MYCCN</name>
<proteinExistence type="predicted"/>